<dbReference type="RefSeq" id="WP_200244019.1">
    <property type="nucleotide sequence ID" value="NZ_NRRV01000297.1"/>
</dbReference>
<proteinExistence type="predicted"/>
<feature type="transmembrane region" description="Helical" evidence="1">
    <location>
        <begin position="29"/>
        <end position="58"/>
    </location>
</feature>
<evidence type="ECO:0000313" key="2">
    <source>
        <dbReference type="EMBL" id="MBK1634110.1"/>
    </source>
</evidence>
<comment type="caution">
    <text evidence="2">The sequence shown here is derived from an EMBL/GenBank/DDBJ whole genome shotgun (WGS) entry which is preliminary data.</text>
</comment>
<gene>
    <name evidence="2" type="ORF">CKO31_26040</name>
</gene>
<sequence>MQPNSRTRDATLEPITDLEPVRYSERAAYIALGVSTSAALLYPPLGIVSLPIIGYSAFHWARARVRSGGPWYRSPSSILAIIAFTLSLGTGHWVLASLVLSIDLATRRWASDRSGPEALRVRSALSRRGNSVRVALFLLTNLAVLVLLGLVLAVFG</sequence>
<dbReference type="EMBL" id="NRRV01000297">
    <property type="protein sequence ID" value="MBK1634110.1"/>
    <property type="molecule type" value="Genomic_DNA"/>
</dbReference>
<keyword evidence="1" id="KW-0812">Transmembrane</keyword>
<keyword evidence="1" id="KW-1133">Transmembrane helix</keyword>
<keyword evidence="3" id="KW-1185">Reference proteome</keyword>
<evidence type="ECO:0008006" key="4">
    <source>
        <dbReference type="Google" id="ProtNLM"/>
    </source>
</evidence>
<reference evidence="2 3" key="1">
    <citation type="journal article" date="2020" name="Microorganisms">
        <title>Osmotic Adaptation and Compatible Solute Biosynthesis of Phototrophic Bacteria as Revealed from Genome Analyses.</title>
        <authorList>
            <person name="Imhoff J.F."/>
            <person name="Rahn T."/>
            <person name="Kunzel S."/>
            <person name="Keller A."/>
            <person name="Neulinger S.C."/>
        </authorList>
    </citation>
    <scope>NUCLEOTIDE SEQUENCE [LARGE SCALE GENOMIC DNA]</scope>
    <source>
        <strain evidence="2 3">DSM 6210</strain>
    </source>
</reference>
<feature type="non-terminal residue" evidence="2">
    <location>
        <position position="156"/>
    </location>
</feature>
<protein>
    <recommendedName>
        <fullName evidence="4">DUF4190 domain-containing protein</fullName>
    </recommendedName>
</protein>
<accession>A0ABS1CQB4</accession>
<keyword evidence="1" id="KW-0472">Membrane</keyword>
<dbReference type="Proteomes" id="UP000748752">
    <property type="component" value="Unassembled WGS sequence"/>
</dbReference>
<evidence type="ECO:0000313" key="3">
    <source>
        <dbReference type="Proteomes" id="UP000748752"/>
    </source>
</evidence>
<organism evidence="2 3">
    <name type="scientific">Thiohalocapsa halophila</name>
    <dbReference type="NCBI Taxonomy" id="69359"/>
    <lineage>
        <taxon>Bacteria</taxon>
        <taxon>Pseudomonadati</taxon>
        <taxon>Pseudomonadota</taxon>
        <taxon>Gammaproteobacteria</taxon>
        <taxon>Chromatiales</taxon>
        <taxon>Chromatiaceae</taxon>
        <taxon>Thiohalocapsa</taxon>
    </lineage>
</organism>
<feature type="transmembrane region" description="Helical" evidence="1">
    <location>
        <begin position="78"/>
        <end position="100"/>
    </location>
</feature>
<name>A0ABS1CQB4_9GAMM</name>
<evidence type="ECO:0000256" key="1">
    <source>
        <dbReference type="SAM" id="Phobius"/>
    </source>
</evidence>
<feature type="transmembrane region" description="Helical" evidence="1">
    <location>
        <begin position="134"/>
        <end position="155"/>
    </location>
</feature>